<dbReference type="RefSeq" id="WP_078423712.1">
    <property type="nucleotide sequence ID" value="NZ_CP017018.1"/>
</dbReference>
<dbReference type="PANTHER" id="PTHR43701:SF2">
    <property type="entry name" value="MEMBRANE TRANSPORTER PROTEIN YJNA-RELATED"/>
    <property type="match status" value="1"/>
</dbReference>
<name>A0A1S6U903_9BACT</name>
<feature type="transmembrane region" description="Helical" evidence="5">
    <location>
        <begin position="96"/>
        <end position="114"/>
    </location>
</feature>
<feature type="transmembrane region" description="Helical" evidence="5">
    <location>
        <begin position="225"/>
        <end position="242"/>
    </location>
</feature>
<evidence type="ECO:0000256" key="2">
    <source>
        <dbReference type="ARBA" id="ARBA00022692"/>
    </source>
</evidence>
<organism evidence="6 7">
    <name type="scientific">Campylobacter pinnipediorum subsp. caledonicus</name>
    <dbReference type="NCBI Taxonomy" id="1874362"/>
    <lineage>
        <taxon>Bacteria</taxon>
        <taxon>Pseudomonadati</taxon>
        <taxon>Campylobacterota</taxon>
        <taxon>Epsilonproteobacteria</taxon>
        <taxon>Campylobacterales</taxon>
        <taxon>Campylobacteraceae</taxon>
        <taxon>Campylobacter</taxon>
    </lineage>
</organism>
<reference evidence="7" key="1">
    <citation type="submission" date="2016-09" db="EMBL/GenBank/DDBJ databases">
        <title>Comparative genomics of the Campylobacter concisus group.</title>
        <authorList>
            <person name="Miller W.G."/>
            <person name="Yee E."/>
            <person name="Chapman M.H."/>
            <person name="Huynh S."/>
            <person name="Bono J.L."/>
            <person name="On S.L.W."/>
            <person name="StLeger J."/>
            <person name="Foster G."/>
            <person name="Parker C.T."/>
        </authorList>
    </citation>
    <scope>NUCLEOTIDE SEQUENCE [LARGE SCALE GENOMIC DNA]</scope>
    <source>
        <strain evidence="7">RM18021</strain>
    </source>
</reference>
<keyword evidence="5" id="KW-1003">Cell membrane</keyword>
<protein>
    <recommendedName>
        <fullName evidence="5">Probable membrane transporter protein</fullName>
    </recommendedName>
</protein>
<keyword evidence="7" id="KW-1185">Reference proteome</keyword>
<evidence type="ECO:0000256" key="5">
    <source>
        <dbReference type="RuleBase" id="RU363041"/>
    </source>
</evidence>
<evidence type="ECO:0000313" key="7">
    <source>
        <dbReference type="Proteomes" id="UP000190868"/>
    </source>
</evidence>
<dbReference type="EMBL" id="CP017258">
    <property type="protein sequence ID" value="AQW88180.1"/>
    <property type="molecule type" value="Genomic_DNA"/>
</dbReference>
<evidence type="ECO:0000256" key="3">
    <source>
        <dbReference type="ARBA" id="ARBA00022989"/>
    </source>
</evidence>
<evidence type="ECO:0000256" key="4">
    <source>
        <dbReference type="ARBA" id="ARBA00023136"/>
    </source>
</evidence>
<comment type="similarity">
    <text evidence="5">Belongs to the 4-toluene sulfonate uptake permease (TSUP) (TC 2.A.102) family.</text>
</comment>
<dbReference type="GO" id="GO:0005886">
    <property type="term" value="C:plasma membrane"/>
    <property type="evidence" value="ECO:0007669"/>
    <property type="project" value="UniProtKB-SubCell"/>
</dbReference>
<keyword evidence="2 5" id="KW-0812">Transmembrane</keyword>
<feature type="transmembrane region" description="Helical" evidence="5">
    <location>
        <begin position="171"/>
        <end position="190"/>
    </location>
</feature>
<evidence type="ECO:0000313" key="6">
    <source>
        <dbReference type="EMBL" id="AQW88180.1"/>
    </source>
</evidence>
<dbReference type="InterPro" id="IPR002781">
    <property type="entry name" value="TM_pro_TauE-like"/>
</dbReference>
<accession>A0A1S6U903</accession>
<keyword evidence="3 5" id="KW-1133">Transmembrane helix</keyword>
<feature type="transmembrane region" description="Helical" evidence="5">
    <location>
        <begin position="6"/>
        <end position="28"/>
    </location>
</feature>
<feature type="transmembrane region" description="Helical" evidence="5">
    <location>
        <begin position="126"/>
        <end position="159"/>
    </location>
</feature>
<sequence>MLLFLLIFGVFVGFIAGFFGIGGGAIIVPAMLMLGFEMKAAIGISVFQMLFSSVFGSYFNYKDGNLKLDNGIFLGLGGAVGASFSGYIVSITPDIVLKLALLSIFIISIIKLYYNPKQAKTLIISKAILFAIGIGVGTLAISVGIGGSVFITPILVGFLGLDIKKASSMGLFFVIFSSFSGFLSFAYHGYIAYLDGALIGFGSIFGVFFGTRASNKIDKKLLKKYFLGLYLFMSAFLIYKILF</sequence>
<feature type="transmembrane region" description="Helical" evidence="5">
    <location>
        <begin position="71"/>
        <end position="89"/>
    </location>
</feature>
<gene>
    <name evidence="6" type="ORF">CPIN18021_1387</name>
</gene>
<dbReference type="Pfam" id="PF01925">
    <property type="entry name" value="TauE"/>
    <property type="match status" value="1"/>
</dbReference>
<dbReference type="InterPro" id="IPR051598">
    <property type="entry name" value="TSUP/Inactive_protease-like"/>
</dbReference>
<dbReference type="Proteomes" id="UP000190868">
    <property type="component" value="Chromosome"/>
</dbReference>
<dbReference type="PANTHER" id="PTHR43701">
    <property type="entry name" value="MEMBRANE TRANSPORTER PROTEIN MJ0441-RELATED"/>
    <property type="match status" value="1"/>
</dbReference>
<dbReference type="AlphaFoldDB" id="A0A1S6U903"/>
<comment type="subcellular location">
    <subcellularLocation>
        <location evidence="5">Cell membrane</location>
        <topology evidence="5">Multi-pass membrane protein</topology>
    </subcellularLocation>
    <subcellularLocation>
        <location evidence="1">Membrane</location>
        <topology evidence="1">Multi-pass membrane protein</topology>
    </subcellularLocation>
</comment>
<keyword evidence="4 5" id="KW-0472">Membrane</keyword>
<proteinExistence type="inferred from homology"/>
<feature type="transmembrane region" description="Helical" evidence="5">
    <location>
        <begin position="196"/>
        <end position="213"/>
    </location>
</feature>
<evidence type="ECO:0000256" key="1">
    <source>
        <dbReference type="ARBA" id="ARBA00004141"/>
    </source>
</evidence>
<dbReference type="GeneID" id="56566978"/>
<feature type="transmembrane region" description="Helical" evidence="5">
    <location>
        <begin position="40"/>
        <end position="59"/>
    </location>
</feature>
<dbReference type="KEGG" id="cpin:CPIN18020_1338"/>